<feature type="transmembrane region" description="Helical" evidence="1">
    <location>
        <begin position="28"/>
        <end position="49"/>
    </location>
</feature>
<accession>A0AAU8HZT4</accession>
<dbReference type="EMBL" id="PP895363">
    <property type="protein sequence ID" value="XCI78219.1"/>
    <property type="molecule type" value="Genomic_DNA"/>
</dbReference>
<evidence type="ECO:0008006" key="3">
    <source>
        <dbReference type="Google" id="ProtNLM"/>
    </source>
</evidence>
<evidence type="ECO:0000313" key="2">
    <source>
        <dbReference type="EMBL" id="XCI78219.1"/>
    </source>
</evidence>
<keyword evidence="1" id="KW-0472">Membrane</keyword>
<protein>
    <recommendedName>
        <fullName evidence="3">Holin</fullName>
    </recommendedName>
</protein>
<keyword evidence="1" id="KW-0812">Transmembrane</keyword>
<name>A0AAU8HZT4_9CAUD</name>
<sequence>MGAPPINLVINGAIATGFGVYYYDGWDAVTYSLAMFAMMQMFDALWVYIKTKW</sequence>
<reference evidence="2" key="1">
    <citation type="submission" date="2024-06" db="EMBL/GenBank/DDBJ databases">
        <title>High activity and specificity of bacteriophage cocktails against carbapenem-resistant Klebsiella pneumoniae belonging to high-risk clones CG258 and ST307.</title>
        <authorList>
            <person name="Jimenez Quiceno J."/>
            <person name="Salazar Ospina L."/>
            <person name="Tellez Carrasquilla S."/>
        </authorList>
    </citation>
    <scope>NUCLEOTIDE SEQUENCE</scope>
</reference>
<evidence type="ECO:0000256" key="1">
    <source>
        <dbReference type="SAM" id="Phobius"/>
    </source>
</evidence>
<proteinExistence type="predicted"/>
<keyword evidence="1" id="KW-1133">Transmembrane helix</keyword>
<organism evidence="2">
    <name type="scientific">Klebsiella phage FKP3</name>
    <dbReference type="NCBI Taxonomy" id="3231233"/>
    <lineage>
        <taxon>Viruses</taxon>
        <taxon>Duplodnaviria</taxon>
        <taxon>Heunggongvirae</taxon>
        <taxon>Uroviricota</taxon>
        <taxon>Caudoviricetes</taxon>
        <taxon>Stephanstirmvirinae</taxon>
        <taxon>Justusliebigvirus</taxon>
    </lineage>
</organism>